<name>A0ABT5N891_9PSED</name>
<dbReference type="Gene3D" id="1.10.510.10">
    <property type="entry name" value="Transferase(Phosphotransferase) domain 1"/>
    <property type="match status" value="1"/>
</dbReference>
<evidence type="ECO:0000256" key="3">
    <source>
        <dbReference type="PROSITE-ProRule" id="PRU10141"/>
    </source>
</evidence>
<keyword evidence="5" id="KW-0418">Kinase</keyword>
<gene>
    <name evidence="5" type="ORF">M5G21_03575</name>
</gene>
<accession>A0ABT5N891</accession>
<evidence type="ECO:0000313" key="5">
    <source>
        <dbReference type="EMBL" id="MDD0984042.1"/>
    </source>
</evidence>
<dbReference type="InterPro" id="IPR011009">
    <property type="entry name" value="Kinase-like_dom_sf"/>
</dbReference>
<dbReference type="PROSITE" id="PS00108">
    <property type="entry name" value="PROTEIN_KINASE_ST"/>
    <property type="match status" value="1"/>
</dbReference>
<feature type="binding site" evidence="3">
    <location>
        <position position="41"/>
    </location>
    <ligand>
        <name>ATP</name>
        <dbReference type="ChEBI" id="CHEBI:30616"/>
    </ligand>
</feature>
<dbReference type="GO" id="GO:0004674">
    <property type="term" value="F:protein serine/threonine kinase activity"/>
    <property type="evidence" value="ECO:0007669"/>
    <property type="project" value="UniProtKB-KW"/>
</dbReference>
<keyword evidence="5" id="KW-0808">Transferase</keyword>
<sequence>MSRYEPGLKFGKWKLLEQIGEGGNGEVWKVDADDSETRAIKILFRGGVDEPYKRFCLEIEVLKRLGNPEGIVPLLDSYIPTDPKRERPWYVMPLATSYLDVVKNKTPYEIASDFEILASTLHRLHCQGVCHRDIKPANFLILEGRVCLSDFGLVKVPDSEGITPEKRDVGAKFTMAPEMRRFASDADGKPADVYSLAKSLWMALTGESLGFEGQYDPRSTVVGLSNYLSSYYLTPLDKLLAACTDHAPDRRPSAEQFINDFKEWVRVSDDFDDRNGSEWREVSEKIFPLGQPSRAQWEDRRQICDILKVTSSIDGLNHMFYPTGGGMTLQDAELAPEPGMIQLKVSDKMYEICCPERLIFESCAGKPEWNYFRLELKKIKSYLNSDAGEHLQSSEEVTEISPGVYVPLEAWFDHEFNGQPLTDASRRVTRFSGGSFVLFSTSSPYNRDTSTYDARHNSMSSEEFRTYIHRNANAD</sequence>
<dbReference type="RefSeq" id="WP_273867880.1">
    <property type="nucleotide sequence ID" value="NZ_JAMDHD010000005.1"/>
</dbReference>
<dbReference type="PANTHER" id="PTHR44167">
    <property type="entry name" value="OVARIAN-SPECIFIC SERINE/THREONINE-PROTEIN KINASE LOK-RELATED"/>
    <property type="match status" value="1"/>
</dbReference>
<evidence type="ECO:0000259" key="4">
    <source>
        <dbReference type="PROSITE" id="PS50011"/>
    </source>
</evidence>
<evidence type="ECO:0000313" key="6">
    <source>
        <dbReference type="Proteomes" id="UP001148189"/>
    </source>
</evidence>
<organism evidence="5 6">
    <name type="scientific">Pseudomonas shahriarae</name>
    <dbReference type="NCBI Taxonomy" id="2745512"/>
    <lineage>
        <taxon>Bacteria</taxon>
        <taxon>Pseudomonadati</taxon>
        <taxon>Pseudomonadota</taxon>
        <taxon>Gammaproteobacteria</taxon>
        <taxon>Pseudomonadales</taxon>
        <taxon>Pseudomonadaceae</taxon>
        <taxon>Pseudomonas</taxon>
    </lineage>
</organism>
<dbReference type="InterPro" id="IPR000719">
    <property type="entry name" value="Prot_kinase_dom"/>
</dbReference>
<dbReference type="SUPFAM" id="SSF56112">
    <property type="entry name" value="Protein kinase-like (PK-like)"/>
    <property type="match status" value="1"/>
</dbReference>
<keyword evidence="2 3" id="KW-0067">ATP-binding</keyword>
<dbReference type="PANTHER" id="PTHR44167:SF24">
    <property type="entry name" value="SERINE_THREONINE-PROTEIN KINASE CHK2"/>
    <property type="match status" value="1"/>
</dbReference>
<dbReference type="PROSITE" id="PS00107">
    <property type="entry name" value="PROTEIN_KINASE_ATP"/>
    <property type="match status" value="1"/>
</dbReference>
<dbReference type="InterPro" id="IPR017441">
    <property type="entry name" value="Protein_kinase_ATP_BS"/>
</dbReference>
<dbReference type="Proteomes" id="UP001148189">
    <property type="component" value="Unassembled WGS sequence"/>
</dbReference>
<dbReference type="PROSITE" id="PS50011">
    <property type="entry name" value="PROTEIN_KINASE_DOM"/>
    <property type="match status" value="1"/>
</dbReference>
<reference evidence="5" key="1">
    <citation type="submission" date="2022-05" db="EMBL/GenBank/DDBJ databases">
        <title>Novel Pseudomonas spp. Isolated from a Rainbow Trout Aquaculture Facility.</title>
        <authorList>
            <person name="Testerman T."/>
            <person name="Graf J."/>
        </authorList>
    </citation>
    <scope>NUCLEOTIDE SEQUENCE</scope>
    <source>
        <strain evidence="5">ID1050</strain>
    </source>
</reference>
<proteinExistence type="predicted"/>
<feature type="domain" description="Protein kinase" evidence="4">
    <location>
        <begin position="13"/>
        <end position="265"/>
    </location>
</feature>
<dbReference type="SMART" id="SM00220">
    <property type="entry name" value="S_TKc"/>
    <property type="match status" value="1"/>
</dbReference>
<dbReference type="InterPro" id="IPR008271">
    <property type="entry name" value="Ser/Thr_kinase_AS"/>
</dbReference>
<protein>
    <submittedName>
        <fullName evidence="5">Serine/threonine protein kinase</fullName>
    </submittedName>
</protein>
<dbReference type="Pfam" id="PF00069">
    <property type="entry name" value="Pkinase"/>
    <property type="match status" value="1"/>
</dbReference>
<keyword evidence="1 3" id="KW-0547">Nucleotide-binding</keyword>
<keyword evidence="5" id="KW-0723">Serine/threonine-protein kinase</keyword>
<evidence type="ECO:0000256" key="1">
    <source>
        <dbReference type="ARBA" id="ARBA00022741"/>
    </source>
</evidence>
<dbReference type="EMBL" id="JAMDHD010000005">
    <property type="protein sequence ID" value="MDD0984042.1"/>
    <property type="molecule type" value="Genomic_DNA"/>
</dbReference>
<keyword evidence="6" id="KW-1185">Reference proteome</keyword>
<dbReference type="CDD" id="cd14014">
    <property type="entry name" value="STKc_PknB_like"/>
    <property type="match status" value="1"/>
</dbReference>
<evidence type="ECO:0000256" key="2">
    <source>
        <dbReference type="ARBA" id="ARBA00022840"/>
    </source>
</evidence>
<comment type="caution">
    <text evidence="5">The sequence shown here is derived from an EMBL/GenBank/DDBJ whole genome shotgun (WGS) entry which is preliminary data.</text>
</comment>